<proteinExistence type="predicted"/>
<organism evidence="2 3">
    <name type="scientific">Pelagerythrobacter marinus</name>
    <dbReference type="NCBI Taxonomy" id="538382"/>
    <lineage>
        <taxon>Bacteria</taxon>
        <taxon>Pseudomonadati</taxon>
        <taxon>Pseudomonadota</taxon>
        <taxon>Alphaproteobacteria</taxon>
        <taxon>Sphingomonadales</taxon>
        <taxon>Erythrobacteraceae</taxon>
        <taxon>Pelagerythrobacter</taxon>
    </lineage>
</organism>
<gene>
    <name evidence="2" type="ORF">GRI72_03010</name>
</gene>
<evidence type="ECO:0000256" key="1">
    <source>
        <dbReference type="SAM" id="Phobius"/>
    </source>
</evidence>
<comment type="caution">
    <text evidence="2">The sequence shown here is derived from an EMBL/GenBank/DDBJ whole genome shotgun (WGS) entry which is preliminary data.</text>
</comment>
<accession>A0ABW9UTS4</accession>
<sequence>MKLLRDLLYARGNENLDISRLSSLLGVLTFLGASIWHVFVNKSFDPVAFGGGWTALCAGCGGWIYARQKYEAEGGD</sequence>
<feature type="transmembrane region" description="Helical" evidence="1">
    <location>
        <begin position="46"/>
        <end position="66"/>
    </location>
</feature>
<evidence type="ECO:0000313" key="3">
    <source>
        <dbReference type="Proteomes" id="UP000444401"/>
    </source>
</evidence>
<protein>
    <submittedName>
        <fullName evidence="2">Uncharacterized protein</fullName>
    </submittedName>
</protein>
<dbReference type="EMBL" id="WTYO01000001">
    <property type="protein sequence ID" value="MXO67803.1"/>
    <property type="molecule type" value="Genomic_DNA"/>
</dbReference>
<dbReference type="Proteomes" id="UP000444401">
    <property type="component" value="Unassembled WGS sequence"/>
</dbReference>
<reference evidence="2 3" key="1">
    <citation type="submission" date="2019-12" db="EMBL/GenBank/DDBJ databases">
        <title>Genomic-based taxomic classification of the family Erythrobacteraceae.</title>
        <authorList>
            <person name="Xu L."/>
        </authorList>
    </citation>
    <scope>NUCLEOTIDE SEQUENCE [LARGE SCALE GENOMIC DNA]</scope>
    <source>
        <strain evidence="2 3">H32</strain>
    </source>
</reference>
<keyword evidence="3" id="KW-1185">Reference proteome</keyword>
<dbReference type="RefSeq" id="WP_160732429.1">
    <property type="nucleotide sequence ID" value="NZ_WTYO01000001.1"/>
</dbReference>
<feature type="transmembrane region" description="Helical" evidence="1">
    <location>
        <begin position="21"/>
        <end position="40"/>
    </location>
</feature>
<keyword evidence="1" id="KW-0812">Transmembrane</keyword>
<keyword evidence="1" id="KW-1133">Transmembrane helix</keyword>
<name>A0ABW9UTS4_9SPHN</name>
<keyword evidence="1" id="KW-0472">Membrane</keyword>
<evidence type="ECO:0000313" key="2">
    <source>
        <dbReference type="EMBL" id="MXO67803.1"/>
    </source>
</evidence>